<evidence type="ECO:0000313" key="13">
    <source>
        <dbReference type="Proteomes" id="UP001381693"/>
    </source>
</evidence>
<keyword evidence="6" id="KW-0999">Mitochondrion inner membrane</keyword>
<evidence type="ECO:0000256" key="1">
    <source>
        <dbReference type="ARBA" id="ARBA00004448"/>
    </source>
</evidence>
<protein>
    <submittedName>
        <fullName evidence="12">Uncharacterized protein</fullName>
    </submittedName>
</protein>
<dbReference type="InterPro" id="IPR018108">
    <property type="entry name" value="MCP_transmembrane"/>
</dbReference>
<reference evidence="12 13" key="1">
    <citation type="submission" date="2023-11" db="EMBL/GenBank/DDBJ databases">
        <title>Halocaridina rubra genome assembly.</title>
        <authorList>
            <person name="Smith C."/>
        </authorList>
    </citation>
    <scope>NUCLEOTIDE SEQUENCE [LARGE SCALE GENOMIC DNA]</scope>
    <source>
        <strain evidence="12">EP-1</strain>
        <tissue evidence="12">Whole</tissue>
    </source>
</reference>
<sequence length="96" mass="10692">MQQAHCRSNNHQADKNLVHIAKEVKTHLQSQAVEAIAVGFQHKHQGFIPALIQIGKDEGIRGLWRGASTSIPRVGIGSAAQLFTYSKSKDWLDQYE</sequence>
<evidence type="ECO:0000256" key="7">
    <source>
        <dbReference type="ARBA" id="ARBA00022989"/>
    </source>
</evidence>
<keyword evidence="5" id="KW-0677">Repeat</keyword>
<gene>
    <name evidence="12" type="ORF">SK128_005787</name>
</gene>
<dbReference type="EMBL" id="JAXCGZ010011153">
    <property type="protein sequence ID" value="KAK7075349.1"/>
    <property type="molecule type" value="Genomic_DNA"/>
</dbReference>
<dbReference type="PROSITE" id="PS50920">
    <property type="entry name" value="SOLCAR"/>
    <property type="match status" value="1"/>
</dbReference>
<keyword evidence="8" id="KW-0496">Mitochondrion</keyword>
<evidence type="ECO:0000256" key="8">
    <source>
        <dbReference type="ARBA" id="ARBA00023128"/>
    </source>
</evidence>
<evidence type="ECO:0000256" key="5">
    <source>
        <dbReference type="ARBA" id="ARBA00022737"/>
    </source>
</evidence>
<comment type="similarity">
    <text evidence="2 11">Belongs to the mitochondrial carrier (TC 2.A.29) family.</text>
</comment>
<evidence type="ECO:0000313" key="12">
    <source>
        <dbReference type="EMBL" id="KAK7075349.1"/>
    </source>
</evidence>
<comment type="caution">
    <text evidence="12">The sequence shown here is derived from an EMBL/GenBank/DDBJ whole genome shotgun (WGS) entry which is preliminary data.</text>
</comment>
<organism evidence="12 13">
    <name type="scientific">Halocaridina rubra</name>
    <name type="common">Hawaiian red shrimp</name>
    <dbReference type="NCBI Taxonomy" id="373956"/>
    <lineage>
        <taxon>Eukaryota</taxon>
        <taxon>Metazoa</taxon>
        <taxon>Ecdysozoa</taxon>
        <taxon>Arthropoda</taxon>
        <taxon>Crustacea</taxon>
        <taxon>Multicrustacea</taxon>
        <taxon>Malacostraca</taxon>
        <taxon>Eumalacostraca</taxon>
        <taxon>Eucarida</taxon>
        <taxon>Decapoda</taxon>
        <taxon>Pleocyemata</taxon>
        <taxon>Caridea</taxon>
        <taxon>Atyoidea</taxon>
        <taxon>Atyidae</taxon>
        <taxon>Halocaridina</taxon>
    </lineage>
</organism>
<keyword evidence="4 10" id="KW-0812">Transmembrane</keyword>
<dbReference type="InterPro" id="IPR051508">
    <property type="entry name" value="Mito_Carrier_Antiporter"/>
</dbReference>
<accession>A0AAN8XAZ5</accession>
<dbReference type="AlphaFoldDB" id="A0AAN8XAZ5"/>
<dbReference type="GO" id="GO:0005743">
    <property type="term" value="C:mitochondrial inner membrane"/>
    <property type="evidence" value="ECO:0007669"/>
    <property type="project" value="UniProtKB-SubCell"/>
</dbReference>
<dbReference type="SUPFAM" id="SSF103506">
    <property type="entry name" value="Mitochondrial carrier"/>
    <property type="match status" value="1"/>
</dbReference>
<dbReference type="PANTHER" id="PTHR45928">
    <property type="entry name" value="RE38146P"/>
    <property type="match status" value="1"/>
</dbReference>
<evidence type="ECO:0000256" key="10">
    <source>
        <dbReference type="PROSITE-ProRule" id="PRU00282"/>
    </source>
</evidence>
<evidence type="ECO:0000256" key="9">
    <source>
        <dbReference type="ARBA" id="ARBA00023136"/>
    </source>
</evidence>
<name>A0AAN8XAZ5_HALRR</name>
<evidence type="ECO:0000256" key="6">
    <source>
        <dbReference type="ARBA" id="ARBA00022792"/>
    </source>
</evidence>
<keyword evidence="3 11" id="KW-0813">Transport</keyword>
<comment type="subcellular location">
    <subcellularLocation>
        <location evidence="1">Mitochondrion inner membrane</location>
        <topology evidence="1">Multi-pass membrane protein</topology>
    </subcellularLocation>
</comment>
<evidence type="ECO:0000256" key="3">
    <source>
        <dbReference type="ARBA" id="ARBA00022448"/>
    </source>
</evidence>
<dbReference type="Gene3D" id="1.50.40.10">
    <property type="entry name" value="Mitochondrial carrier domain"/>
    <property type="match status" value="1"/>
</dbReference>
<keyword evidence="9 10" id="KW-0472">Membrane</keyword>
<feature type="non-terminal residue" evidence="12">
    <location>
        <position position="96"/>
    </location>
</feature>
<keyword evidence="13" id="KW-1185">Reference proteome</keyword>
<evidence type="ECO:0000256" key="4">
    <source>
        <dbReference type="ARBA" id="ARBA00022692"/>
    </source>
</evidence>
<dbReference type="InterPro" id="IPR023395">
    <property type="entry name" value="MCP_dom_sf"/>
</dbReference>
<keyword evidence="7" id="KW-1133">Transmembrane helix</keyword>
<dbReference type="PANTHER" id="PTHR45928:SF1">
    <property type="entry name" value="RE38146P"/>
    <property type="match status" value="1"/>
</dbReference>
<dbReference type="Proteomes" id="UP001381693">
    <property type="component" value="Unassembled WGS sequence"/>
</dbReference>
<evidence type="ECO:0000256" key="11">
    <source>
        <dbReference type="RuleBase" id="RU000488"/>
    </source>
</evidence>
<dbReference type="Pfam" id="PF00153">
    <property type="entry name" value="Mito_carr"/>
    <property type="match status" value="1"/>
</dbReference>
<evidence type="ECO:0000256" key="2">
    <source>
        <dbReference type="ARBA" id="ARBA00006375"/>
    </source>
</evidence>
<feature type="repeat" description="Solcar" evidence="10">
    <location>
        <begin position="1"/>
        <end position="91"/>
    </location>
</feature>
<proteinExistence type="inferred from homology"/>